<keyword evidence="7" id="KW-1185">Reference proteome</keyword>
<dbReference type="InterPro" id="IPR050109">
    <property type="entry name" value="HTH-type_TetR-like_transc_reg"/>
</dbReference>
<dbReference type="PANTHER" id="PTHR30055:SF238">
    <property type="entry name" value="MYCOFACTOCIN BIOSYNTHESIS TRANSCRIPTIONAL REGULATOR MFTR-RELATED"/>
    <property type="match status" value="1"/>
</dbReference>
<dbReference type="SUPFAM" id="SSF46689">
    <property type="entry name" value="Homeodomain-like"/>
    <property type="match status" value="1"/>
</dbReference>
<feature type="domain" description="HTH tetR-type" evidence="5">
    <location>
        <begin position="18"/>
        <end position="78"/>
    </location>
</feature>
<keyword evidence="2 4" id="KW-0238">DNA-binding</keyword>
<dbReference type="InterPro" id="IPR001647">
    <property type="entry name" value="HTH_TetR"/>
</dbReference>
<dbReference type="Gene3D" id="1.10.357.10">
    <property type="entry name" value="Tetracycline Repressor, domain 2"/>
    <property type="match status" value="1"/>
</dbReference>
<proteinExistence type="predicted"/>
<dbReference type="Proteomes" id="UP000698222">
    <property type="component" value="Unassembled WGS sequence"/>
</dbReference>
<evidence type="ECO:0000313" key="6">
    <source>
        <dbReference type="EMBL" id="MBP2409534.1"/>
    </source>
</evidence>
<dbReference type="RefSeq" id="WP_209891656.1">
    <property type="nucleotide sequence ID" value="NZ_BAAAJV010000006.1"/>
</dbReference>
<dbReference type="EMBL" id="JAGIOC010000001">
    <property type="protein sequence ID" value="MBP2409534.1"/>
    <property type="molecule type" value="Genomic_DNA"/>
</dbReference>
<feature type="DNA-binding region" description="H-T-H motif" evidence="4">
    <location>
        <begin position="41"/>
        <end position="60"/>
    </location>
</feature>
<evidence type="ECO:0000256" key="1">
    <source>
        <dbReference type="ARBA" id="ARBA00023015"/>
    </source>
</evidence>
<protein>
    <submittedName>
        <fullName evidence="6">AcrR family transcriptional regulator</fullName>
    </submittedName>
</protein>
<dbReference type="PROSITE" id="PS50977">
    <property type="entry name" value="HTH_TETR_2"/>
    <property type="match status" value="1"/>
</dbReference>
<evidence type="ECO:0000256" key="3">
    <source>
        <dbReference type="ARBA" id="ARBA00023163"/>
    </source>
</evidence>
<dbReference type="InterPro" id="IPR023772">
    <property type="entry name" value="DNA-bd_HTH_TetR-type_CS"/>
</dbReference>
<dbReference type="PROSITE" id="PS01081">
    <property type="entry name" value="HTH_TETR_1"/>
    <property type="match status" value="1"/>
</dbReference>
<accession>A0ABS4YLB6</accession>
<reference evidence="6 7" key="1">
    <citation type="submission" date="2021-03" db="EMBL/GenBank/DDBJ databases">
        <title>Sequencing the genomes of 1000 actinobacteria strains.</title>
        <authorList>
            <person name="Klenk H.-P."/>
        </authorList>
    </citation>
    <scope>NUCLEOTIDE SEQUENCE [LARGE SCALE GENOMIC DNA]</scope>
    <source>
        <strain evidence="6 7">DSM 14564</strain>
    </source>
</reference>
<keyword evidence="3" id="KW-0804">Transcription</keyword>
<name>A0ABS4YLB6_9MICO</name>
<evidence type="ECO:0000259" key="5">
    <source>
        <dbReference type="PROSITE" id="PS50977"/>
    </source>
</evidence>
<gene>
    <name evidence="6" type="ORF">JOF44_002437</name>
</gene>
<keyword evidence="1" id="KW-0805">Transcription regulation</keyword>
<sequence length="221" mass="24744">MSADEDGKKPGLRERKREQLRATVERAALDLMLEQGYDAVTVEMICEAAVVSRRTFFNYFGSKETVVLGRAPEGPSPEDQQAFVHGTHGTILADLARMLLKTLQERPHDVDPARWRDRLALIRATPELAMTLADTIAAKDADLLHLVGRRIRARYAAEGVAEAPGRATDLQITRQAEVIVALWWGMARYTMQTIVQHPETDTEELIESLLDTLTLIQEAEL</sequence>
<evidence type="ECO:0000256" key="4">
    <source>
        <dbReference type="PROSITE-ProRule" id="PRU00335"/>
    </source>
</evidence>
<organism evidence="6 7">
    <name type="scientific">Brachybacterium fresconis</name>
    <dbReference type="NCBI Taxonomy" id="173363"/>
    <lineage>
        <taxon>Bacteria</taxon>
        <taxon>Bacillati</taxon>
        <taxon>Actinomycetota</taxon>
        <taxon>Actinomycetes</taxon>
        <taxon>Micrococcales</taxon>
        <taxon>Dermabacteraceae</taxon>
        <taxon>Brachybacterium</taxon>
    </lineage>
</organism>
<evidence type="ECO:0000256" key="2">
    <source>
        <dbReference type="ARBA" id="ARBA00023125"/>
    </source>
</evidence>
<evidence type="ECO:0000313" key="7">
    <source>
        <dbReference type="Proteomes" id="UP000698222"/>
    </source>
</evidence>
<comment type="caution">
    <text evidence="6">The sequence shown here is derived from an EMBL/GenBank/DDBJ whole genome shotgun (WGS) entry which is preliminary data.</text>
</comment>
<dbReference type="InterPro" id="IPR009057">
    <property type="entry name" value="Homeodomain-like_sf"/>
</dbReference>
<dbReference type="PRINTS" id="PR00455">
    <property type="entry name" value="HTHTETR"/>
</dbReference>
<dbReference type="PANTHER" id="PTHR30055">
    <property type="entry name" value="HTH-TYPE TRANSCRIPTIONAL REGULATOR RUTR"/>
    <property type="match status" value="1"/>
</dbReference>
<dbReference type="Pfam" id="PF00440">
    <property type="entry name" value="TetR_N"/>
    <property type="match status" value="1"/>
</dbReference>